<accession>A0A1H2FDN1</accession>
<reference evidence="2" key="1">
    <citation type="submission" date="2016-10" db="EMBL/GenBank/DDBJ databases">
        <authorList>
            <person name="Varghese N."/>
            <person name="Submissions S."/>
        </authorList>
    </citation>
    <scope>NUCLEOTIDE SEQUENCE [LARGE SCALE GENOMIC DNA]</scope>
    <source>
        <strain evidence="2">Nm10</strain>
    </source>
</reference>
<sequence>MLRKQQGIFVAQPAVIIQSKERFASELEDHRGEDKIAELCRRESINTNIHYRWPKEFLEAMKMW</sequence>
<dbReference type="Proteomes" id="UP000182882">
    <property type="component" value="Unassembled WGS sequence"/>
</dbReference>
<dbReference type="AlphaFoldDB" id="A0A1H2FDN1"/>
<evidence type="ECO:0000313" key="1">
    <source>
        <dbReference type="EMBL" id="SDU05068.1"/>
    </source>
</evidence>
<dbReference type="EMBL" id="FNLN01000020">
    <property type="protein sequence ID" value="SDU05068.1"/>
    <property type="molecule type" value="Genomic_DNA"/>
</dbReference>
<name>A0A1H2FDN1_9PROT</name>
<keyword evidence="2" id="KW-1185">Reference proteome</keyword>
<protein>
    <recommendedName>
        <fullName evidence="3">Transposase</fullName>
    </recommendedName>
</protein>
<gene>
    <name evidence="1" type="ORF">SAMN05216406_12017</name>
</gene>
<organism evidence="1 2">
    <name type="scientific">Nitrosomonas ureae</name>
    <dbReference type="NCBI Taxonomy" id="44577"/>
    <lineage>
        <taxon>Bacteria</taxon>
        <taxon>Pseudomonadati</taxon>
        <taxon>Pseudomonadota</taxon>
        <taxon>Betaproteobacteria</taxon>
        <taxon>Nitrosomonadales</taxon>
        <taxon>Nitrosomonadaceae</taxon>
        <taxon>Nitrosomonas</taxon>
    </lineage>
</organism>
<proteinExistence type="predicted"/>
<evidence type="ECO:0000313" key="2">
    <source>
        <dbReference type="Proteomes" id="UP000182882"/>
    </source>
</evidence>
<evidence type="ECO:0008006" key="3">
    <source>
        <dbReference type="Google" id="ProtNLM"/>
    </source>
</evidence>